<sequence length="161" mass="17025">MKKIRIGQGVDIHQLVAGRDLIIGGVTIPYEKGLLGHSDADVLLHAVCDALLGAAALGDIGRHFSDTDARFKNIDSRKLVREVHRLLIEAGYEIVNIDATIIAQAPKMASHIPSMIANIAQDLAMSAGDINIKAKTAEKLGAIGRGEGIAAEVVCLIASKE</sequence>
<dbReference type="PROSITE" id="PS01350">
    <property type="entry name" value="ISPF"/>
    <property type="match status" value="1"/>
</dbReference>
<name>A0A4Y1YSG4_9PROT</name>
<evidence type="ECO:0000256" key="3">
    <source>
        <dbReference type="ARBA" id="ARBA00008480"/>
    </source>
</evidence>
<evidence type="ECO:0000256" key="8">
    <source>
        <dbReference type="HAMAP-Rule" id="MF_00107"/>
    </source>
</evidence>
<keyword evidence="5 8" id="KW-0479">Metal-binding</keyword>
<reference evidence="11 12" key="1">
    <citation type="submission" date="2019-06" db="EMBL/GenBank/DDBJ databases">
        <title>Nitrosomonas stercoris KYUHI-S whole genome shotgun sequence.</title>
        <authorList>
            <person name="Nakagawa T."/>
            <person name="Tsuchiya Y."/>
            <person name="Takahashi R."/>
        </authorList>
    </citation>
    <scope>NUCLEOTIDE SEQUENCE [LARGE SCALE GENOMIC DNA]</scope>
    <source>
        <strain evidence="11 12">KYUHI-S</strain>
    </source>
</reference>
<feature type="binding site" evidence="8">
    <location>
        <begin position="64"/>
        <end position="68"/>
    </location>
    <ligand>
        <name>4-CDP-2-C-methyl-D-erythritol 2-phosphate</name>
        <dbReference type="ChEBI" id="CHEBI:57919"/>
    </ligand>
</feature>
<feature type="site" description="Transition state stabilizer" evidence="8">
    <location>
        <position position="37"/>
    </location>
</feature>
<evidence type="ECO:0000256" key="7">
    <source>
        <dbReference type="ARBA" id="ARBA00023239"/>
    </source>
</evidence>
<dbReference type="SUPFAM" id="SSF69765">
    <property type="entry name" value="IpsF-like"/>
    <property type="match status" value="1"/>
</dbReference>
<feature type="binding site" evidence="8">
    <location>
        <begin position="11"/>
        <end position="13"/>
    </location>
    <ligand>
        <name>4-CDP-2-C-methyl-D-erythritol 2-phosphate</name>
        <dbReference type="ChEBI" id="CHEBI:57919"/>
    </ligand>
</feature>
<dbReference type="Gene3D" id="3.30.1330.50">
    <property type="entry name" value="2-C-methyl-D-erythritol 2,4-cyclodiphosphate synthase"/>
    <property type="match status" value="1"/>
</dbReference>
<evidence type="ECO:0000256" key="9">
    <source>
        <dbReference type="RuleBase" id="RU004395"/>
    </source>
</evidence>
<evidence type="ECO:0000313" key="11">
    <source>
        <dbReference type="EMBL" id="BBL35285.1"/>
    </source>
</evidence>
<evidence type="ECO:0000256" key="1">
    <source>
        <dbReference type="ARBA" id="ARBA00000200"/>
    </source>
</evidence>
<dbReference type="GO" id="GO:0008685">
    <property type="term" value="F:2-C-methyl-D-erythritol 2,4-cyclodiphosphate synthase activity"/>
    <property type="evidence" value="ECO:0007669"/>
    <property type="project" value="UniProtKB-UniRule"/>
</dbReference>
<feature type="binding site" evidence="8">
    <location>
        <position position="45"/>
    </location>
    <ligand>
        <name>a divalent metal cation</name>
        <dbReference type="ChEBI" id="CHEBI:60240"/>
    </ligand>
</feature>
<dbReference type="GO" id="GO:0046872">
    <property type="term" value="F:metal ion binding"/>
    <property type="evidence" value="ECO:0007669"/>
    <property type="project" value="UniProtKB-KW"/>
</dbReference>
<keyword evidence="6 8" id="KW-0414">Isoprene biosynthesis</keyword>
<comment type="function">
    <text evidence="8">Involved in the biosynthesis of isopentenyl diphosphate (IPP) and dimethylallyl diphosphate (DMAPP), two major building blocks of isoprenoid compounds. Catalyzes the conversion of 4-diphosphocytidyl-2-C-methyl-D-erythritol 2-phosphate (CDP-ME2P) to 2-C-methyl-D-erythritol 2,4-cyclodiphosphate (ME-CPP) with a corresponding release of cytidine 5-monophosphate (CMP).</text>
</comment>
<dbReference type="EMBL" id="AP019755">
    <property type="protein sequence ID" value="BBL35285.1"/>
    <property type="molecule type" value="Genomic_DNA"/>
</dbReference>
<dbReference type="EC" id="4.6.1.12" evidence="4 8"/>
<evidence type="ECO:0000256" key="2">
    <source>
        <dbReference type="ARBA" id="ARBA00004709"/>
    </source>
</evidence>
<keyword evidence="12" id="KW-1185">Reference proteome</keyword>
<dbReference type="GO" id="GO:0016114">
    <property type="term" value="P:terpenoid biosynthetic process"/>
    <property type="evidence" value="ECO:0007669"/>
    <property type="project" value="InterPro"/>
</dbReference>
<comment type="similarity">
    <text evidence="3 8 9">Belongs to the IspF family.</text>
</comment>
<dbReference type="GO" id="GO:0019288">
    <property type="term" value="P:isopentenyl diphosphate biosynthetic process, methylerythritol 4-phosphate pathway"/>
    <property type="evidence" value="ECO:0007669"/>
    <property type="project" value="UniProtKB-UniRule"/>
</dbReference>
<dbReference type="KEGG" id="nst:Nstercoris_01547"/>
<comment type="pathway">
    <text evidence="2 8">Isoprenoid biosynthesis; isopentenyl diphosphate biosynthesis via DXP pathway; isopentenyl diphosphate from 1-deoxy-D-xylulose 5-phosphate: step 4/6.</text>
</comment>
<feature type="binding site" evidence="8">
    <location>
        <position position="13"/>
    </location>
    <ligand>
        <name>a divalent metal cation</name>
        <dbReference type="ChEBI" id="CHEBI:60240"/>
    </ligand>
</feature>
<dbReference type="CDD" id="cd00554">
    <property type="entry name" value="MECDP_synthase"/>
    <property type="match status" value="1"/>
</dbReference>
<feature type="binding site" evidence="8">
    <location>
        <begin position="103"/>
        <end position="109"/>
    </location>
    <ligand>
        <name>4-CDP-2-C-methyl-D-erythritol 2-phosphate</name>
        <dbReference type="ChEBI" id="CHEBI:57919"/>
    </ligand>
</feature>
<comment type="subunit">
    <text evidence="8">Homotrimer.</text>
</comment>
<dbReference type="NCBIfam" id="TIGR00151">
    <property type="entry name" value="ispF"/>
    <property type="match status" value="1"/>
</dbReference>
<feature type="domain" description="2-C-methyl-D-erythritol 2,4-cyclodiphosphate synthase" evidence="10">
    <location>
        <begin position="4"/>
        <end position="157"/>
    </location>
</feature>
<dbReference type="Pfam" id="PF02542">
    <property type="entry name" value="YgbB"/>
    <property type="match status" value="1"/>
</dbReference>
<evidence type="ECO:0000313" key="12">
    <source>
        <dbReference type="Proteomes" id="UP000316473"/>
    </source>
</evidence>
<gene>
    <name evidence="8" type="primary">ispF</name>
    <name evidence="11" type="ORF">Nstercoris_01547</name>
</gene>
<evidence type="ECO:0000256" key="4">
    <source>
        <dbReference type="ARBA" id="ARBA00012579"/>
    </source>
</evidence>
<feature type="binding site" evidence="8">
    <location>
        <begin position="37"/>
        <end position="38"/>
    </location>
    <ligand>
        <name>4-CDP-2-C-methyl-D-erythritol 2-phosphate</name>
        <dbReference type="ChEBI" id="CHEBI:57919"/>
    </ligand>
</feature>
<evidence type="ECO:0000256" key="5">
    <source>
        <dbReference type="ARBA" id="ARBA00022723"/>
    </source>
</evidence>
<accession>A0A4Y1YSG4</accession>
<evidence type="ECO:0000256" key="6">
    <source>
        <dbReference type="ARBA" id="ARBA00023229"/>
    </source>
</evidence>
<dbReference type="InterPro" id="IPR003526">
    <property type="entry name" value="MECDP_synthase"/>
</dbReference>
<comment type="cofactor">
    <cofactor evidence="8">
        <name>a divalent metal cation</name>
        <dbReference type="ChEBI" id="CHEBI:60240"/>
    </cofactor>
    <text evidence="8">Binds 1 divalent metal cation per subunit.</text>
</comment>
<dbReference type="PANTHER" id="PTHR43181:SF1">
    <property type="entry name" value="2-C-METHYL-D-ERYTHRITOL 2,4-CYCLODIPHOSPHATE SYNTHASE, CHLOROPLASTIC"/>
    <property type="match status" value="1"/>
</dbReference>
<dbReference type="AlphaFoldDB" id="A0A4Y1YSG4"/>
<feature type="binding site" evidence="8">
    <location>
        <position position="11"/>
    </location>
    <ligand>
        <name>a divalent metal cation</name>
        <dbReference type="ChEBI" id="CHEBI:60240"/>
    </ligand>
</feature>
<dbReference type="InterPro" id="IPR036571">
    <property type="entry name" value="MECDP_synthase_sf"/>
</dbReference>
<dbReference type="HAMAP" id="MF_00107">
    <property type="entry name" value="IspF"/>
    <property type="match status" value="1"/>
</dbReference>
<comment type="caution">
    <text evidence="8">Lacks conserved residue(s) required for the propagation of feature annotation.</text>
</comment>
<dbReference type="Proteomes" id="UP000316473">
    <property type="component" value="Chromosome"/>
</dbReference>
<dbReference type="UniPathway" id="UPA00056">
    <property type="reaction ID" value="UER00095"/>
</dbReference>
<feature type="binding site" evidence="8">
    <location>
        <position position="145"/>
    </location>
    <ligand>
        <name>4-CDP-2-C-methyl-D-erythritol 2-phosphate</name>
        <dbReference type="ChEBI" id="CHEBI:57919"/>
    </ligand>
</feature>
<dbReference type="PANTHER" id="PTHR43181">
    <property type="entry name" value="2-C-METHYL-D-ERYTHRITOL 2,4-CYCLODIPHOSPHATE SYNTHASE, CHLOROPLASTIC"/>
    <property type="match status" value="1"/>
</dbReference>
<organism evidence="11 12">
    <name type="scientific">Nitrosomonas stercoris</name>
    <dbReference type="NCBI Taxonomy" id="1444684"/>
    <lineage>
        <taxon>Bacteria</taxon>
        <taxon>Pseudomonadati</taxon>
        <taxon>Pseudomonadota</taxon>
        <taxon>Betaproteobacteria</taxon>
        <taxon>Nitrosomonadales</taxon>
        <taxon>Nitrosomonadaceae</taxon>
        <taxon>Nitrosomonas</taxon>
    </lineage>
</organism>
<protein>
    <recommendedName>
        <fullName evidence="4 8">2-C-methyl-D-erythritol 2,4-cyclodiphosphate synthase</fullName>
        <shortName evidence="8">MECDP-synthase</shortName>
        <shortName evidence="8">MECPP-synthase</shortName>
        <shortName evidence="8">MECPS</shortName>
        <ecNumber evidence="4 8">4.6.1.12</ecNumber>
    </recommendedName>
</protein>
<evidence type="ECO:0000259" key="10">
    <source>
        <dbReference type="Pfam" id="PF02542"/>
    </source>
</evidence>
<keyword evidence="7 8" id="KW-0456">Lyase</keyword>
<dbReference type="InterPro" id="IPR020555">
    <property type="entry name" value="MECDP_synthase_CS"/>
</dbReference>
<comment type="catalytic activity">
    <reaction evidence="1 8 9">
        <text>4-CDP-2-C-methyl-D-erythritol 2-phosphate = 2-C-methyl-D-erythritol 2,4-cyclic diphosphate + CMP</text>
        <dbReference type="Rhea" id="RHEA:23864"/>
        <dbReference type="ChEBI" id="CHEBI:57919"/>
        <dbReference type="ChEBI" id="CHEBI:58483"/>
        <dbReference type="ChEBI" id="CHEBI:60377"/>
        <dbReference type="EC" id="4.6.1.12"/>
    </reaction>
</comment>
<feature type="site" description="Transition state stabilizer" evidence="8">
    <location>
        <position position="136"/>
    </location>
</feature>
<dbReference type="FunFam" id="3.30.1330.50:FF:000001">
    <property type="entry name" value="2-C-methyl-D-erythritol 2,4-cyclodiphosphate synthase"/>
    <property type="match status" value="1"/>
</dbReference>
<proteinExistence type="inferred from homology"/>
<feature type="binding site" evidence="8">
    <location>
        <begin position="59"/>
        <end position="61"/>
    </location>
    <ligand>
        <name>4-CDP-2-C-methyl-D-erythritol 2-phosphate</name>
        <dbReference type="ChEBI" id="CHEBI:57919"/>
    </ligand>
</feature>